<reference evidence="1" key="1">
    <citation type="submission" date="2021-06" db="EMBL/GenBank/DDBJ databases">
        <authorList>
            <person name="Hodson N. C."/>
            <person name="Mongue J. A."/>
            <person name="Jaron S. K."/>
        </authorList>
    </citation>
    <scope>NUCLEOTIDE SEQUENCE</scope>
</reference>
<evidence type="ECO:0000313" key="1">
    <source>
        <dbReference type="EMBL" id="CAG7659325.1"/>
    </source>
</evidence>
<comment type="caution">
    <text evidence="1">The sequence shown here is derived from an EMBL/GenBank/DDBJ whole genome shotgun (WGS) entry which is preliminary data.</text>
</comment>
<accession>A0A8J2NLV9</accession>
<dbReference type="AlphaFoldDB" id="A0A8J2NLV9"/>
<protein>
    <submittedName>
        <fullName evidence="1">Uncharacterized protein</fullName>
    </submittedName>
</protein>
<dbReference type="Proteomes" id="UP000708208">
    <property type="component" value="Unassembled WGS sequence"/>
</dbReference>
<evidence type="ECO:0000313" key="2">
    <source>
        <dbReference type="Proteomes" id="UP000708208"/>
    </source>
</evidence>
<proteinExistence type="predicted"/>
<keyword evidence="2" id="KW-1185">Reference proteome</keyword>
<name>A0A8J2NLV9_9HEXA</name>
<gene>
    <name evidence="1" type="ORF">AFUS01_LOCUS1150</name>
</gene>
<dbReference type="EMBL" id="CAJVCH010006439">
    <property type="protein sequence ID" value="CAG7659325.1"/>
    <property type="molecule type" value="Genomic_DNA"/>
</dbReference>
<organism evidence="1 2">
    <name type="scientific">Allacma fusca</name>
    <dbReference type="NCBI Taxonomy" id="39272"/>
    <lineage>
        <taxon>Eukaryota</taxon>
        <taxon>Metazoa</taxon>
        <taxon>Ecdysozoa</taxon>
        <taxon>Arthropoda</taxon>
        <taxon>Hexapoda</taxon>
        <taxon>Collembola</taxon>
        <taxon>Symphypleona</taxon>
        <taxon>Sminthuridae</taxon>
        <taxon>Allacma</taxon>
    </lineage>
</organism>
<sequence length="88" mass="9760">MVPTTSSLKPSSIAVLPSDTVVGAKHSKETEETMMILNVLIGITAKGVRVITPHPHESKDLTGEQKLRPRYMYIQMRTSEKANNVVRD</sequence>